<dbReference type="InterPro" id="IPR051683">
    <property type="entry name" value="Enoyl-CoA_Hydratase/Isomerase"/>
</dbReference>
<dbReference type="InterPro" id="IPR014748">
    <property type="entry name" value="Enoyl-CoA_hydra_C"/>
</dbReference>
<dbReference type="Gene3D" id="3.90.226.10">
    <property type="entry name" value="2-enoyl-CoA Hydratase, Chain A, domain 1"/>
    <property type="match status" value="1"/>
</dbReference>
<organism evidence="2 3">
    <name type="scientific">Methylocystis iwaonis</name>
    <dbReference type="NCBI Taxonomy" id="2885079"/>
    <lineage>
        <taxon>Bacteria</taxon>
        <taxon>Pseudomonadati</taxon>
        <taxon>Pseudomonadota</taxon>
        <taxon>Alphaproteobacteria</taxon>
        <taxon>Hyphomicrobiales</taxon>
        <taxon>Methylocystaceae</taxon>
        <taxon>Methylocystis</taxon>
    </lineage>
</organism>
<reference evidence="2 3" key="1">
    <citation type="journal article" date="2023" name="Int. J. Syst. Evol. Microbiol.">
        <title>Methylocystis iwaonis sp. nov., a type II methane-oxidizing bacterium from surface soil of a rice paddy field in Japan, and emended description of the genus Methylocystis (ex Whittenbury et al. 1970) Bowman et al. 1993.</title>
        <authorList>
            <person name="Kaise H."/>
            <person name="Sawadogo J.B."/>
            <person name="Alam M.S."/>
            <person name="Ueno C."/>
            <person name="Dianou D."/>
            <person name="Shinjo R."/>
            <person name="Asakawa S."/>
        </authorList>
    </citation>
    <scope>NUCLEOTIDE SEQUENCE [LARGE SCALE GENOMIC DNA]</scope>
    <source>
        <strain evidence="2 3">SS37A-Re</strain>
    </source>
</reference>
<accession>A0ABN6VIU3</accession>
<dbReference type="Proteomes" id="UP001317629">
    <property type="component" value="Chromosome"/>
</dbReference>
<evidence type="ECO:0000313" key="3">
    <source>
        <dbReference type="Proteomes" id="UP001317629"/>
    </source>
</evidence>
<dbReference type="Gene3D" id="1.10.12.10">
    <property type="entry name" value="Lyase 2-enoyl-coa Hydratase, Chain A, domain 2"/>
    <property type="match status" value="1"/>
</dbReference>
<name>A0ABN6VIU3_9HYPH</name>
<dbReference type="CDD" id="cd06558">
    <property type="entry name" value="crotonase-like"/>
    <property type="match status" value="1"/>
</dbReference>
<proteinExistence type="inferred from homology"/>
<dbReference type="PANTHER" id="PTHR42964">
    <property type="entry name" value="ENOYL-COA HYDRATASE"/>
    <property type="match status" value="1"/>
</dbReference>
<dbReference type="SUPFAM" id="SSF52096">
    <property type="entry name" value="ClpP/crotonase"/>
    <property type="match status" value="1"/>
</dbReference>
<sequence>MDILESIDERGVVHLTLNRPHRRNAFDRASMLELTTILRRLDSDARVRVVALSGAGGNFCAGGDIEWMRGLANASPQAQEDDALALSEMFHTLDTLSKPTVAMIEGVAFGGGVGLVACCDIAICDNSSKFSMSEVRLGLAPAVVGPYVVRAVGPRASRALFLTAEPISADRALQTGLIHEIAEKNEIEAARDHVIDALLFGAPGAQAQTKDLVALCEQRPIDLSLRRETAHVIMARWASSEGAEGLSSFLERRAPNWRPRRQA</sequence>
<dbReference type="Pfam" id="PF00378">
    <property type="entry name" value="ECH_1"/>
    <property type="match status" value="1"/>
</dbReference>
<protein>
    <submittedName>
        <fullName evidence="2">Methylglutaconyl-CoA hydratase</fullName>
    </submittedName>
</protein>
<gene>
    <name evidence="2" type="ORF">SS37A_31240</name>
</gene>
<dbReference type="InterPro" id="IPR029045">
    <property type="entry name" value="ClpP/crotonase-like_dom_sf"/>
</dbReference>
<dbReference type="PANTHER" id="PTHR42964:SF1">
    <property type="entry name" value="POLYKETIDE BIOSYNTHESIS ENOYL-COA HYDRATASE PKSH-RELATED"/>
    <property type="match status" value="1"/>
</dbReference>
<evidence type="ECO:0000313" key="2">
    <source>
        <dbReference type="EMBL" id="BDV35595.1"/>
    </source>
</evidence>
<comment type="similarity">
    <text evidence="1">Belongs to the enoyl-CoA hydratase/isomerase family.</text>
</comment>
<keyword evidence="3" id="KW-1185">Reference proteome</keyword>
<dbReference type="RefSeq" id="WP_281929056.1">
    <property type="nucleotide sequence ID" value="NZ_AP027142.1"/>
</dbReference>
<evidence type="ECO:0000256" key="1">
    <source>
        <dbReference type="ARBA" id="ARBA00005254"/>
    </source>
</evidence>
<dbReference type="InterPro" id="IPR001753">
    <property type="entry name" value="Enoyl-CoA_hydra/iso"/>
</dbReference>
<dbReference type="EMBL" id="AP027142">
    <property type="protein sequence ID" value="BDV35595.1"/>
    <property type="molecule type" value="Genomic_DNA"/>
</dbReference>